<protein>
    <submittedName>
        <fullName evidence="1">Uncharacterized protein</fullName>
    </submittedName>
</protein>
<name>M6F6S1_9LEPT</name>
<dbReference type="PATRIC" id="fig|1240687.3.peg.3737"/>
<accession>M6F6S1</accession>
<dbReference type="Proteomes" id="UP000011980">
    <property type="component" value="Unassembled WGS sequence"/>
</dbReference>
<reference evidence="1 2" key="1">
    <citation type="submission" date="2013-01" db="EMBL/GenBank/DDBJ databases">
        <authorList>
            <person name="Harkins D.M."/>
            <person name="Durkin A.S."/>
            <person name="Brinkac L.M."/>
            <person name="Haft D.H."/>
            <person name="Selengut J.D."/>
            <person name="Sanka R."/>
            <person name="DePew J."/>
            <person name="Purushe J."/>
            <person name="Galloway R.L."/>
            <person name="Vinetz J.M."/>
            <person name="Sutton G.G."/>
            <person name="Nierman W.C."/>
            <person name="Fouts D.E."/>
        </authorList>
    </citation>
    <scope>NUCLEOTIDE SEQUENCE [LARGE SCALE GENOMIC DNA]</scope>
    <source>
        <strain evidence="1 2">Nikolaevo</strain>
    </source>
</reference>
<dbReference type="EMBL" id="ANCE01000187">
    <property type="protein sequence ID" value="EMK21699.1"/>
    <property type="molecule type" value="Genomic_DNA"/>
</dbReference>
<gene>
    <name evidence="1" type="ORF">LEP1GSC008_2279</name>
</gene>
<evidence type="ECO:0000313" key="1">
    <source>
        <dbReference type="EMBL" id="EMK21699.1"/>
    </source>
</evidence>
<evidence type="ECO:0000313" key="2">
    <source>
        <dbReference type="Proteomes" id="UP000011980"/>
    </source>
</evidence>
<comment type="caution">
    <text evidence="1">The sequence shown here is derived from an EMBL/GenBank/DDBJ whole genome shotgun (WGS) entry which is preliminary data.</text>
</comment>
<dbReference type="AlphaFoldDB" id="M6F6S1"/>
<proteinExistence type="predicted"/>
<sequence length="44" mass="5284">MEPFLKNSKRQISKSNKKIVSNRSLYRVYIDLPFQSLRKVETKL</sequence>
<organism evidence="1 2">
    <name type="scientific">Leptospira kirschneri serovar Bulgarica str. Nikolaevo</name>
    <dbReference type="NCBI Taxonomy" id="1240687"/>
    <lineage>
        <taxon>Bacteria</taxon>
        <taxon>Pseudomonadati</taxon>
        <taxon>Spirochaetota</taxon>
        <taxon>Spirochaetia</taxon>
        <taxon>Leptospirales</taxon>
        <taxon>Leptospiraceae</taxon>
        <taxon>Leptospira</taxon>
    </lineage>
</organism>